<name>A0A1J1DXF6_9BACT</name>
<sequence>MQNIAKVKHGCGMPVPRGYDPELLYVECGNCGAPIMWGEGRATHILAQAGIDPLELDASCLLVTDACPLCTNRRQYSVQIFRVSCETPLRFGTA</sequence>
<dbReference type="AlphaFoldDB" id="A0A1J1DXF6"/>
<accession>A0A1J1DXF6</accession>
<dbReference type="Proteomes" id="UP000242645">
    <property type="component" value="Chromosome"/>
</dbReference>
<evidence type="ECO:0000313" key="1">
    <source>
        <dbReference type="EMBL" id="BAV92556.1"/>
    </source>
</evidence>
<proteinExistence type="predicted"/>
<keyword evidence="2" id="KW-1185">Reference proteome</keyword>
<evidence type="ECO:0000313" key="2">
    <source>
        <dbReference type="Proteomes" id="UP000242645"/>
    </source>
</evidence>
<dbReference type="KEGG" id="dtr:RSDT_1044"/>
<dbReference type="OrthoDB" id="5471583at2"/>
<reference evidence="1 2" key="1">
    <citation type="journal article" date="2017" name="ISME J.">
        <title>Genome of 'Ca. Desulfovibrio trichonymphae', an H2-oxidizing bacterium in a tripartite symbiotic system within a protist cell in the termite gut.</title>
        <authorList>
            <person name="Kuwahara H."/>
            <person name="Yuki M."/>
            <person name="Izawa K."/>
            <person name="Ohkuma M."/>
            <person name="Hongoh Y."/>
        </authorList>
    </citation>
    <scope>NUCLEOTIDE SEQUENCE [LARGE SCALE GENOMIC DNA]</scope>
    <source>
        <strain evidence="1 2">Rs-N31</strain>
    </source>
</reference>
<dbReference type="RefSeq" id="WP_096400192.1">
    <property type="nucleotide sequence ID" value="NZ_AP017368.1"/>
</dbReference>
<dbReference type="EMBL" id="AP017368">
    <property type="protein sequence ID" value="BAV92556.1"/>
    <property type="molecule type" value="Genomic_DNA"/>
</dbReference>
<gene>
    <name evidence="1" type="ORF">RSDT_1044</name>
</gene>
<protein>
    <submittedName>
        <fullName evidence="1">Uncharacterized protein</fullName>
    </submittedName>
</protein>
<organism evidence="1 2">
    <name type="scientific">Candidatus Desulfovibrio trichonymphae</name>
    <dbReference type="NCBI Taxonomy" id="1725232"/>
    <lineage>
        <taxon>Bacteria</taxon>
        <taxon>Pseudomonadati</taxon>
        <taxon>Thermodesulfobacteriota</taxon>
        <taxon>Desulfovibrionia</taxon>
        <taxon>Desulfovibrionales</taxon>
        <taxon>Desulfovibrionaceae</taxon>
        <taxon>Desulfovibrio</taxon>
    </lineage>
</organism>